<comment type="caution">
    <text evidence="2">The sequence shown here is derived from an EMBL/GenBank/DDBJ whole genome shotgun (WGS) entry which is preliminary data.</text>
</comment>
<keyword evidence="3" id="KW-1185">Reference proteome</keyword>
<dbReference type="PANTHER" id="PTHR33923:SF3">
    <property type="entry name" value="CALMODULIN BINDING PROTEIN PICBP"/>
    <property type="match status" value="1"/>
</dbReference>
<feature type="compositionally biased region" description="Basic and acidic residues" evidence="1">
    <location>
        <begin position="43"/>
        <end position="54"/>
    </location>
</feature>
<gene>
    <name evidence="2" type="ORF">OIU79_013175</name>
</gene>
<reference evidence="2" key="2">
    <citation type="journal article" date="2023" name="Int. J. Mol. Sci.">
        <title>De Novo Assembly and Annotation of 11 Diverse Shrub Willow (Salix) Genomes Reveals Novel Gene Organization in Sex-Linked Regions.</title>
        <authorList>
            <person name="Hyden B."/>
            <person name="Feng K."/>
            <person name="Yates T.B."/>
            <person name="Jawdy S."/>
            <person name="Cereghino C."/>
            <person name="Smart L.B."/>
            <person name="Muchero W."/>
        </authorList>
    </citation>
    <scope>NUCLEOTIDE SEQUENCE</scope>
    <source>
        <tissue evidence="2">Shoot tip</tissue>
    </source>
</reference>
<accession>A0A9Q0Q4U9</accession>
<dbReference type="GO" id="GO:0005516">
    <property type="term" value="F:calmodulin binding"/>
    <property type="evidence" value="ECO:0007669"/>
    <property type="project" value="InterPro"/>
</dbReference>
<protein>
    <submittedName>
        <fullName evidence="2">CALMODULIN-BINDING PROTEIN-RELATED</fullName>
    </submittedName>
</protein>
<dbReference type="InterPro" id="IPR044681">
    <property type="entry name" value="PICBP-like"/>
</dbReference>
<dbReference type="AlphaFoldDB" id="A0A9Q0Q4U9"/>
<reference evidence="2" key="1">
    <citation type="submission" date="2022-11" db="EMBL/GenBank/DDBJ databases">
        <authorList>
            <person name="Hyden B.L."/>
            <person name="Feng K."/>
            <person name="Yates T."/>
            <person name="Jawdy S."/>
            <person name="Smart L.B."/>
            <person name="Muchero W."/>
        </authorList>
    </citation>
    <scope>NUCLEOTIDE SEQUENCE</scope>
    <source>
        <tissue evidence="2">Shoot tip</tissue>
    </source>
</reference>
<feature type="region of interest" description="Disordered" evidence="1">
    <location>
        <begin position="388"/>
        <end position="430"/>
    </location>
</feature>
<proteinExistence type="predicted"/>
<dbReference type="PANTHER" id="PTHR33923">
    <property type="entry name" value="CALMODULIN-BINDING PROTEIN-RELATED"/>
    <property type="match status" value="1"/>
</dbReference>
<feature type="region of interest" description="Disordered" evidence="1">
    <location>
        <begin position="338"/>
        <end position="365"/>
    </location>
</feature>
<feature type="region of interest" description="Disordered" evidence="1">
    <location>
        <begin position="199"/>
        <end position="245"/>
    </location>
</feature>
<evidence type="ECO:0000313" key="2">
    <source>
        <dbReference type="EMBL" id="KAJ6700081.1"/>
    </source>
</evidence>
<dbReference type="Proteomes" id="UP001151532">
    <property type="component" value="Chromosome 6"/>
</dbReference>
<dbReference type="EMBL" id="JAPFFK010000017">
    <property type="protein sequence ID" value="KAJ6700081.1"/>
    <property type="molecule type" value="Genomic_DNA"/>
</dbReference>
<feature type="compositionally biased region" description="Polar residues" evidence="1">
    <location>
        <begin position="266"/>
        <end position="282"/>
    </location>
</feature>
<dbReference type="OrthoDB" id="1096728at2759"/>
<feature type="compositionally biased region" description="Basic and acidic residues" evidence="1">
    <location>
        <begin position="397"/>
        <end position="413"/>
    </location>
</feature>
<evidence type="ECO:0000313" key="3">
    <source>
        <dbReference type="Proteomes" id="UP001151532"/>
    </source>
</evidence>
<feature type="compositionally biased region" description="Polar residues" evidence="1">
    <location>
        <begin position="227"/>
        <end position="245"/>
    </location>
</feature>
<name>A0A9Q0Q4U9_SALPP</name>
<feature type="region of interest" description="Disordered" evidence="1">
    <location>
        <begin position="34"/>
        <end position="56"/>
    </location>
</feature>
<feature type="region of interest" description="Disordered" evidence="1">
    <location>
        <begin position="266"/>
        <end position="300"/>
    </location>
</feature>
<evidence type="ECO:0000256" key="1">
    <source>
        <dbReference type="SAM" id="MobiDB-lite"/>
    </source>
</evidence>
<feature type="compositionally biased region" description="Polar residues" evidence="1">
    <location>
        <begin position="79"/>
        <end position="114"/>
    </location>
</feature>
<sequence length="459" mass="50692">MILKMMSAKLGGEVDSGYSFSSESSCMSSKSALSFSSSSSCYQKEDISNEAGRELKRKVKKLRPFKLARLPSLKLITRQPKTQSDDVSVLSSDARSSQHSGRSPNYMRTTTSSNAKKENLQKSARTLARRSSFKPEKSLTRLSSMKFRRPLMRKSSGGTDQKKKMKKSRSVKLADRSSIAFASDADASVDYLEAKNCSDGRNDHFQASPHLESTSISNNEDRKKSSNSKQNLASSGNNSMRIMTRTSTLRPVRIFTKVVSIRTKRSQIPDSSTQKNTCSSAIKDSKFPNHLELQPGGSESEGNSIVKVCPYSYCSLHGHRHSDVHPLKRFVSMRRRLLKTQRSMKSESRSSRRARHSGISKKGTQASQSAYCGDLAVTETAHDKMAVSSSFGRKAGQRAESKSAHGGDDRDYKNVTSVTEKQTLPEEADEGRIASLNLNVFKGDSQLNTAKAKGFNKCS</sequence>
<feature type="region of interest" description="Disordered" evidence="1">
    <location>
        <begin position="76"/>
        <end position="174"/>
    </location>
</feature>
<organism evidence="2 3">
    <name type="scientific">Salix purpurea</name>
    <name type="common">Purple osier willow</name>
    <dbReference type="NCBI Taxonomy" id="77065"/>
    <lineage>
        <taxon>Eukaryota</taxon>
        <taxon>Viridiplantae</taxon>
        <taxon>Streptophyta</taxon>
        <taxon>Embryophyta</taxon>
        <taxon>Tracheophyta</taxon>
        <taxon>Spermatophyta</taxon>
        <taxon>Magnoliopsida</taxon>
        <taxon>eudicotyledons</taxon>
        <taxon>Gunneridae</taxon>
        <taxon>Pentapetalae</taxon>
        <taxon>rosids</taxon>
        <taxon>fabids</taxon>
        <taxon>Malpighiales</taxon>
        <taxon>Salicaceae</taxon>
        <taxon>Saliceae</taxon>
        <taxon>Salix</taxon>
    </lineage>
</organism>